<proteinExistence type="predicted"/>
<evidence type="ECO:0000256" key="2">
    <source>
        <dbReference type="ARBA" id="ARBA00022801"/>
    </source>
</evidence>
<dbReference type="GO" id="GO:0006020">
    <property type="term" value="P:inositol metabolic process"/>
    <property type="evidence" value="ECO:0007669"/>
    <property type="project" value="TreeGrafter"/>
</dbReference>
<dbReference type="InterPro" id="IPR020583">
    <property type="entry name" value="Inositol_monoP_metal-BS"/>
</dbReference>
<dbReference type="SUPFAM" id="SSF56655">
    <property type="entry name" value="Carbohydrate phosphatase"/>
    <property type="match status" value="1"/>
</dbReference>
<accession>A0A0C1UWQ6</accession>
<sequence>MQAFWDQILDFSQTITTEVGAKLLAAFGGAHAEEKSDGSLVTEFDKWSDERLRTAIHDAFPDHGVLSEETTHVFPDTDWCWIIDPIDGTTNFTQGIPLWAVSLGLLYRGTPVFGYIYLPTLNQRFHGYWPGTSGLDLPIGAFLNDKPIQVRPDDPGKNQFFSLCARSTDVLKQSFPCKVRMLGVATYNLLIVAAGYAIGAVEATPKVWDIAGIWPIVHAAGATWISLDDKPPFPLTVGENYEKRPFPTLLLNRADLVEQFRPLVQVVVGDRSSKR</sequence>
<protein>
    <submittedName>
        <fullName evidence="5">Inositol monophosphatase</fullName>
    </submittedName>
</protein>
<dbReference type="Gene3D" id="3.40.190.80">
    <property type="match status" value="1"/>
</dbReference>
<gene>
    <name evidence="5" type="ORF">QQ91_000200</name>
</gene>
<dbReference type="Gene3D" id="3.30.540.10">
    <property type="entry name" value="Fructose-1,6-Bisphosphatase, subunit A, domain 1"/>
    <property type="match status" value="1"/>
</dbReference>
<dbReference type="InterPro" id="IPR000760">
    <property type="entry name" value="Inositol_monophosphatase-like"/>
</dbReference>
<feature type="binding site" evidence="4">
    <location>
        <position position="84"/>
    </location>
    <ligand>
        <name>Mg(2+)</name>
        <dbReference type="ChEBI" id="CHEBI:18420"/>
        <label>1</label>
        <note>catalytic</note>
    </ligand>
</feature>
<evidence type="ECO:0000256" key="3">
    <source>
        <dbReference type="ARBA" id="ARBA00022842"/>
    </source>
</evidence>
<dbReference type="EMBL" id="JTHE02000002">
    <property type="protein sequence ID" value="NEV65534.1"/>
    <property type="molecule type" value="Genomic_DNA"/>
</dbReference>
<name>A0A0C1UWQ6_9CYAN</name>
<keyword evidence="2" id="KW-0378">Hydrolase</keyword>
<reference evidence="5" key="3">
    <citation type="submission" date="2020-02" db="EMBL/GenBank/DDBJ databases">
        <authorList>
            <person name="Sarangi A.N."/>
            <person name="Ghosh S."/>
            <person name="Mukherjee M."/>
            <person name="Tripathy S."/>
        </authorList>
    </citation>
    <scope>NUCLEOTIDE SEQUENCE</scope>
    <source>
        <strain evidence="5">BDU141951</strain>
    </source>
</reference>
<dbReference type="AlphaFoldDB" id="A0A0C1UWQ6"/>
<dbReference type="PANTHER" id="PTHR20854:SF4">
    <property type="entry name" value="INOSITOL-1-MONOPHOSPHATASE-RELATED"/>
    <property type="match status" value="1"/>
</dbReference>
<dbReference type="GO" id="GO:0008934">
    <property type="term" value="F:inositol monophosphate 1-phosphatase activity"/>
    <property type="evidence" value="ECO:0007669"/>
    <property type="project" value="TreeGrafter"/>
</dbReference>
<dbReference type="PANTHER" id="PTHR20854">
    <property type="entry name" value="INOSITOL MONOPHOSPHATASE"/>
    <property type="match status" value="1"/>
</dbReference>
<dbReference type="PROSITE" id="PS00629">
    <property type="entry name" value="IMP_1"/>
    <property type="match status" value="1"/>
</dbReference>
<feature type="binding site" evidence="4">
    <location>
        <position position="68"/>
    </location>
    <ligand>
        <name>Mg(2+)</name>
        <dbReference type="ChEBI" id="CHEBI:18420"/>
        <label>1</label>
        <note>catalytic</note>
    </ligand>
</feature>
<dbReference type="Pfam" id="PF00459">
    <property type="entry name" value="Inositol_P"/>
    <property type="match status" value="1"/>
</dbReference>
<dbReference type="GO" id="GO:0046872">
    <property type="term" value="F:metal ion binding"/>
    <property type="evidence" value="ECO:0007669"/>
    <property type="project" value="UniProtKB-KW"/>
</dbReference>
<comment type="caution">
    <text evidence="5">The sequence shown here is derived from an EMBL/GenBank/DDBJ whole genome shotgun (WGS) entry which is preliminary data.</text>
</comment>
<organism evidence="5">
    <name type="scientific">Lyngbya confervoides BDU141951</name>
    <dbReference type="NCBI Taxonomy" id="1574623"/>
    <lineage>
        <taxon>Bacteria</taxon>
        <taxon>Bacillati</taxon>
        <taxon>Cyanobacteriota</taxon>
        <taxon>Cyanophyceae</taxon>
        <taxon>Oscillatoriophycideae</taxon>
        <taxon>Oscillatoriales</taxon>
        <taxon>Microcoleaceae</taxon>
        <taxon>Lyngbya</taxon>
    </lineage>
</organism>
<keyword evidence="1 4" id="KW-0479">Metal-binding</keyword>
<evidence type="ECO:0000256" key="1">
    <source>
        <dbReference type="ARBA" id="ARBA00022723"/>
    </source>
</evidence>
<feature type="binding site" evidence="4">
    <location>
        <position position="87"/>
    </location>
    <ligand>
        <name>Mg(2+)</name>
        <dbReference type="ChEBI" id="CHEBI:18420"/>
        <label>1</label>
        <note>catalytic</note>
    </ligand>
</feature>
<reference evidence="5" key="1">
    <citation type="submission" date="2014-11" db="EMBL/GenBank/DDBJ databases">
        <authorList>
            <person name="Malar M.C."/>
            <person name="Sen D."/>
            <person name="Tripathy S."/>
        </authorList>
    </citation>
    <scope>NUCLEOTIDE SEQUENCE</scope>
    <source>
        <strain evidence="5">BDU141951</strain>
    </source>
</reference>
<keyword evidence="3 4" id="KW-0460">Magnesium</keyword>
<dbReference type="GO" id="GO:0007165">
    <property type="term" value="P:signal transduction"/>
    <property type="evidence" value="ECO:0007669"/>
    <property type="project" value="TreeGrafter"/>
</dbReference>
<comment type="cofactor">
    <cofactor evidence="4">
        <name>Mg(2+)</name>
        <dbReference type="ChEBI" id="CHEBI:18420"/>
    </cofactor>
</comment>
<feature type="binding site" evidence="4">
    <location>
        <position position="86"/>
    </location>
    <ligand>
        <name>Mg(2+)</name>
        <dbReference type="ChEBI" id="CHEBI:18420"/>
        <label>1</label>
        <note>catalytic</note>
    </ligand>
</feature>
<dbReference type="CDD" id="cd01643">
    <property type="entry name" value="Bacterial_IMPase_like_2"/>
    <property type="match status" value="1"/>
</dbReference>
<evidence type="ECO:0000313" key="5">
    <source>
        <dbReference type="EMBL" id="NEV65534.1"/>
    </source>
</evidence>
<feature type="binding site" evidence="4">
    <location>
        <position position="209"/>
    </location>
    <ligand>
        <name>Mg(2+)</name>
        <dbReference type="ChEBI" id="CHEBI:18420"/>
        <label>1</label>
        <note>catalytic</note>
    </ligand>
</feature>
<evidence type="ECO:0000256" key="4">
    <source>
        <dbReference type="PIRSR" id="PIRSR600760-2"/>
    </source>
</evidence>
<reference evidence="5" key="2">
    <citation type="journal article" date="2015" name="Genome Announc.">
        <title>Draft Genome Sequence of Filamentous Marine Cyanobacterium Lyngbya confervoides Strain BDU141951.</title>
        <authorList>
            <person name="Chandrababunaidu M.M."/>
            <person name="Sen D."/>
            <person name="Tripathy S."/>
        </authorList>
    </citation>
    <scope>NUCLEOTIDE SEQUENCE</scope>
    <source>
        <strain evidence="5">BDU141951</strain>
    </source>
</reference>
<dbReference type="PRINTS" id="PR00377">
    <property type="entry name" value="IMPHPHTASES"/>
</dbReference>